<sequence>MRRKFGEIMYCLLRIPRPSWPLVTITMTRFHIHSAY</sequence>
<organism evidence="1 2">
    <name type="scientific">Portunus trituberculatus</name>
    <name type="common">Swimming crab</name>
    <name type="synonym">Neptunus trituberculatus</name>
    <dbReference type="NCBI Taxonomy" id="210409"/>
    <lineage>
        <taxon>Eukaryota</taxon>
        <taxon>Metazoa</taxon>
        <taxon>Ecdysozoa</taxon>
        <taxon>Arthropoda</taxon>
        <taxon>Crustacea</taxon>
        <taxon>Multicrustacea</taxon>
        <taxon>Malacostraca</taxon>
        <taxon>Eumalacostraca</taxon>
        <taxon>Eucarida</taxon>
        <taxon>Decapoda</taxon>
        <taxon>Pleocyemata</taxon>
        <taxon>Brachyura</taxon>
        <taxon>Eubrachyura</taxon>
        <taxon>Portunoidea</taxon>
        <taxon>Portunidae</taxon>
        <taxon>Portuninae</taxon>
        <taxon>Portunus</taxon>
    </lineage>
</organism>
<proteinExistence type="predicted"/>
<accession>A0A5B7ET95</accession>
<protein>
    <submittedName>
        <fullName evidence="1">Uncharacterized protein</fullName>
    </submittedName>
</protein>
<comment type="caution">
    <text evidence="1">The sequence shown here is derived from an EMBL/GenBank/DDBJ whole genome shotgun (WGS) entry which is preliminary data.</text>
</comment>
<evidence type="ECO:0000313" key="2">
    <source>
        <dbReference type="Proteomes" id="UP000324222"/>
    </source>
</evidence>
<reference evidence="1 2" key="1">
    <citation type="submission" date="2019-05" db="EMBL/GenBank/DDBJ databases">
        <title>Another draft genome of Portunus trituberculatus and its Hox gene families provides insights of decapod evolution.</title>
        <authorList>
            <person name="Jeong J.-H."/>
            <person name="Song I."/>
            <person name="Kim S."/>
            <person name="Choi T."/>
            <person name="Kim D."/>
            <person name="Ryu S."/>
            <person name="Kim W."/>
        </authorList>
    </citation>
    <scope>NUCLEOTIDE SEQUENCE [LARGE SCALE GENOMIC DNA]</scope>
    <source>
        <tissue evidence="1">Muscle</tissue>
    </source>
</reference>
<evidence type="ECO:0000313" key="1">
    <source>
        <dbReference type="EMBL" id="MPC36447.1"/>
    </source>
</evidence>
<dbReference type="Proteomes" id="UP000324222">
    <property type="component" value="Unassembled WGS sequence"/>
</dbReference>
<name>A0A5B7ET95_PORTR</name>
<keyword evidence="2" id="KW-1185">Reference proteome</keyword>
<gene>
    <name evidence="1" type="ORF">E2C01_029905</name>
</gene>
<dbReference type="EMBL" id="VSRR010003521">
    <property type="protein sequence ID" value="MPC36447.1"/>
    <property type="molecule type" value="Genomic_DNA"/>
</dbReference>
<dbReference type="AlphaFoldDB" id="A0A5B7ET95"/>